<dbReference type="InterPro" id="IPR012337">
    <property type="entry name" value="RNaseH-like_sf"/>
</dbReference>
<proteinExistence type="inferred from homology"/>
<keyword evidence="5" id="KW-0540">Nuclease</keyword>
<evidence type="ECO:0000256" key="8">
    <source>
        <dbReference type="ARBA" id="ARBA00023242"/>
    </source>
</evidence>
<protein>
    <recommendedName>
        <fullName evidence="3">RNA exonuclease 4</fullName>
    </recommendedName>
</protein>
<organism evidence="12 13">
    <name type="scientific">Stephanodiscus triporus</name>
    <dbReference type="NCBI Taxonomy" id="2934178"/>
    <lineage>
        <taxon>Eukaryota</taxon>
        <taxon>Sar</taxon>
        <taxon>Stramenopiles</taxon>
        <taxon>Ochrophyta</taxon>
        <taxon>Bacillariophyta</taxon>
        <taxon>Coscinodiscophyceae</taxon>
        <taxon>Thalassiosirophycidae</taxon>
        <taxon>Stephanodiscales</taxon>
        <taxon>Stephanodiscaceae</taxon>
        <taxon>Stephanodiscus</taxon>
    </lineage>
</organism>
<dbReference type="GO" id="GO:0005634">
    <property type="term" value="C:nucleus"/>
    <property type="evidence" value="ECO:0007669"/>
    <property type="project" value="UniProtKB-SubCell"/>
</dbReference>
<accession>A0ABD3P8Y2</accession>
<comment type="function">
    <text evidence="9">Exoribonuclease involved in ribosome biosynthesis. Involved in the processing of ITS1, the internal transcribed spacer localized between the 18S and 5.8S rRNAs.</text>
</comment>
<feature type="compositionally biased region" description="Low complexity" evidence="10">
    <location>
        <begin position="150"/>
        <end position="170"/>
    </location>
</feature>
<dbReference type="SMART" id="SM00479">
    <property type="entry name" value="EXOIII"/>
    <property type="match status" value="1"/>
</dbReference>
<dbReference type="Proteomes" id="UP001530315">
    <property type="component" value="Unassembled WGS sequence"/>
</dbReference>
<evidence type="ECO:0000256" key="2">
    <source>
        <dbReference type="ARBA" id="ARBA00010489"/>
    </source>
</evidence>
<keyword evidence="13" id="KW-1185">Reference proteome</keyword>
<dbReference type="InterPro" id="IPR036397">
    <property type="entry name" value="RNaseH_sf"/>
</dbReference>
<dbReference type="EMBL" id="JALLAZ020000925">
    <property type="protein sequence ID" value="KAL3784543.1"/>
    <property type="molecule type" value="Genomic_DNA"/>
</dbReference>
<feature type="compositionally biased region" description="Basic residues" evidence="10">
    <location>
        <begin position="119"/>
        <end position="129"/>
    </location>
</feature>
<feature type="compositionally biased region" description="Basic and acidic residues" evidence="10">
    <location>
        <begin position="65"/>
        <end position="81"/>
    </location>
</feature>
<dbReference type="GO" id="GO:0006364">
    <property type="term" value="P:rRNA processing"/>
    <property type="evidence" value="ECO:0007669"/>
    <property type="project" value="UniProtKB-KW"/>
</dbReference>
<dbReference type="SUPFAM" id="SSF53098">
    <property type="entry name" value="Ribonuclease H-like"/>
    <property type="match status" value="1"/>
</dbReference>
<evidence type="ECO:0000256" key="7">
    <source>
        <dbReference type="ARBA" id="ARBA00022839"/>
    </source>
</evidence>
<feature type="compositionally biased region" description="Basic and acidic residues" evidence="10">
    <location>
        <begin position="130"/>
        <end position="139"/>
    </location>
</feature>
<dbReference type="Pfam" id="PF00929">
    <property type="entry name" value="RNase_T"/>
    <property type="match status" value="1"/>
</dbReference>
<evidence type="ECO:0000256" key="5">
    <source>
        <dbReference type="ARBA" id="ARBA00022722"/>
    </source>
</evidence>
<evidence type="ECO:0000256" key="1">
    <source>
        <dbReference type="ARBA" id="ARBA00004123"/>
    </source>
</evidence>
<evidence type="ECO:0000259" key="11">
    <source>
        <dbReference type="SMART" id="SM00479"/>
    </source>
</evidence>
<comment type="similarity">
    <text evidence="2">Belongs to the REXO4 family.</text>
</comment>
<dbReference type="PANTHER" id="PTHR12801:SF45">
    <property type="entry name" value="RNA EXONUCLEASE 4"/>
    <property type="match status" value="1"/>
</dbReference>
<evidence type="ECO:0000313" key="13">
    <source>
        <dbReference type="Proteomes" id="UP001530315"/>
    </source>
</evidence>
<dbReference type="GO" id="GO:0004527">
    <property type="term" value="F:exonuclease activity"/>
    <property type="evidence" value="ECO:0007669"/>
    <property type="project" value="UniProtKB-KW"/>
</dbReference>
<dbReference type="Gene3D" id="3.30.420.10">
    <property type="entry name" value="Ribonuclease H-like superfamily/Ribonuclease H"/>
    <property type="match status" value="1"/>
</dbReference>
<evidence type="ECO:0000256" key="4">
    <source>
        <dbReference type="ARBA" id="ARBA00022552"/>
    </source>
</evidence>
<evidence type="ECO:0000256" key="6">
    <source>
        <dbReference type="ARBA" id="ARBA00022801"/>
    </source>
</evidence>
<feature type="region of interest" description="Disordered" evidence="10">
    <location>
        <begin position="1"/>
        <end position="195"/>
    </location>
</feature>
<evidence type="ECO:0000256" key="10">
    <source>
        <dbReference type="SAM" id="MobiDB-lite"/>
    </source>
</evidence>
<dbReference type="InterPro" id="IPR047021">
    <property type="entry name" value="REXO1/3/4-like"/>
</dbReference>
<dbReference type="AlphaFoldDB" id="A0ABD3P8Y2"/>
<comment type="caution">
    <text evidence="12">The sequence shown here is derived from an EMBL/GenBank/DDBJ whole genome shotgun (WGS) entry which is preliminary data.</text>
</comment>
<evidence type="ECO:0000256" key="9">
    <source>
        <dbReference type="ARBA" id="ARBA00025599"/>
    </source>
</evidence>
<dbReference type="PANTHER" id="PTHR12801">
    <property type="entry name" value="RNA EXONUCLEASE REXO1 / RECO3 FAMILY MEMBER-RELATED"/>
    <property type="match status" value="1"/>
</dbReference>
<name>A0ABD3P8Y2_9STRA</name>
<feature type="domain" description="Exonuclease" evidence="11">
    <location>
        <begin position="231"/>
        <end position="403"/>
    </location>
</feature>
<keyword evidence="7" id="KW-0269">Exonuclease</keyword>
<keyword evidence="8" id="KW-0539">Nucleus</keyword>
<reference evidence="12 13" key="1">
    <citation type="submission" date="2024-10" db="EMBL/GenBank/DDBJ databases">
        <title>Updated reference genomes for cyclostephanoid diatoms.</title>
        <authorList>
            <person name="Roberts W.R."/>
            <person name="Alverson A.J."/>
        </authorList>
    </citation>
    <scope>NUCLEOTIDE SEQUENCE [LARGE SCALE GENOMIC DNA]</scope>
    <source>
        <strain evidence="12 13">AJA276-08</strain>
    </source>
</reference>
<dbReference type="CDD" id="cd06144">
    <property type="entry name" value="REX4_like"/>
    <property type="match status" value="1"/>
</dbReference>
<sequence>MASVFYTKKAKAEMRKRRRKMELQKAGGDGDDVGGGHREHEPTTFADGGDLGNAPGMHGGGCRKRAADQTSDGRMREHGFRDGPSSSDARDDGSGKKTKVEQPVMTVVIPRDLPPKDAKKFRKDARRRARLEGQSEDRIQFVVEGQTQKEGGPSSSSSSSSSSTEPSPSAGEGGKEGDGHHARRKDKAKDKKSFPRINDLLAQHAAKLKLQEKLAKQRSINDSLSSAEKRRYVAMDCEMVGTGPEGKRSALARVSVVDWDGKVLLDTFVRVPERVTDFRTRVSGVRPRDIAVANVNAMGHDEVRAAVGEMLSGKVLVGHALRNDLSALMLSHPRGEIRDTARYAPFMRPSGSGGGKLRPRKLRDLVYENLGRRIQVEGESHCSIDDARGAMELFQIVRGRWEKDLEQSKKGGGGIGRGKK</sequence>
<evidence type="ECO:0000256" key="3">
    <source>
        <dbReference type="ARBA" id="ARBA00016937"/>
    </source>
</evidence>
<keyword evidence="4" id="KW-0698">rRNA processing</keyword>
<feature type="compositionally biased region" description="Basic and acidic residues" evidence="10">
    <location>
        <begin position="88"/>
        <end position="100"/>
    </location>
</feature>
<dbReference type="InterPro" id="IPR013520">
    <property type="entry name" value="Ribonucl_H"/>
</dbReference>
<evidence type="ECO:0000313" key="12">
    <source>
        <dbReference type="EMBL" id="KAL3784543.1"/>
    </source>
</evidence>
<dbReference type="InterPro" id="IPR037431">
    <property type="entry name" value="REX4_DEDDh_dom"/>
</dbReference>
<keyword evidence="6" id="KW-0378">Hydrolase</keyword>
<comment type="subcellular location">
    <subcellularLocation>
        <location evidence="1">Nucleus</location>
    </subcellularLocation>
</comment>
<gene>
    <name evidence="12" type="ORF">ACHAW5_003760</name>
</gene>
<dbReference type="FunFam" id="3.30.420.10:FF:000007">
    <property type="entry name" value="Interferon-stimulated exonuclease gene 20"/>
    <property type="match status" value="1"/>
</dbReference>